<organism evidence="1 2">
    <name type="scientific">Puccinia sorghi</name>
    <dbReference type="NCBI Taxonomy" id="27349"/>
    <lineage>
        <taxon>Eukaryota</taxon>
        <taxon>Fungi</taxon>
        <taxon>Dikarya</taxon>
        <taxon>Basidiomycota</taxon>
        <taxon>Pucciniomycotina</taxon>
        <taxon>Pucciniomycetes</taxon>
        <taxon>Pucciniales</taxon>
        <taxon>Pucciniaceae</taxon>
        <taxon>Puccinia</taxon>
    </lineage>
</organism>
<comment type="caution">
    <text evidence="1">The sequence shown here is derived from an EMBL/GenBank/DDBJ whole genome shotgun (WGS) entry which is preliminary data.</text>
</comment>
<proteinExistence type="predicted"/>
<evidence type="ECO:0000313" key="2">
    <source>
        <dbReference type="Proteomes" id="UP000037035"/>
    </source>
</evidence>
<dbReference type="PANTHER" id="PTHR11439">
    <property type="entry name" value="GAG-POL-RELATED RETROTRANSPOSON"/>
    <property type="match status" value="1"/>
</dbReference>
<dbReference type="OrthoDB" id="430476at2759"/>
<accession>A0A0L6UTE7</accession>
<keyword evidence="2" id="KW-1185">Reference proteome</keyword>
<dbReference type="PANTHER" id="PTHR11439:SF483">
    <property type="entry name" value="PEPTIDE SYNTHASE GLIP-LIKE, PUTATIVE (AFU_ORTHOLOGUE AFUA_3G12920)-RELATED"/>
    <property type="match status" value="1"/>
</dbReference>
<sequence>MSQYKYHTRHEIQTRRRQNQIVTSKPHSTWLNINYRSAIGLLNHIPQLTCPDISYAVSSLARFLFKAGMTHWHKVKKVWQYLQGTKDLKLNLQIKNPNQLLCKKISVTYCSTKAELNPLVKSFHEGVWIKALLAEMWNNQMTAVDHLIDDPKLLERLMMTEEQFEEKYVNKHLIDNKGLDNKFKRFGSNPKTQCIDLKTKALTSHGEC</sequence>
<reference evidence="1 2" key="1">
    <citation type="submission" date="2015-08" db="EMBL/GenBank/DDBJ databases">
        <title>Next Generation Sequencing and Analysis of the Genome of Puccinia sorghi L Schw, the Causal Agent of Maize Common Rust.</title>
        <authorList>
            <person name="Rochi L."/>
            <person name="Burguener G."/>
            <person name="Darino M."/>
            <person name="Turjanski A."/>
            <person name="Kreff E."/>
            <person name="Dieguez M.J."/>
            <person name="Sacco F."/>
        </authorList>
    </citation>
    <scope>NUCLEOTIDE SEQUENCE [LARGE SCALE GENOMIC DNA]</scope>
    <source>
        <strain evidence="1 2">RO10H11247</strain>
    </source>
</reference>
<dbReference type="VEuPathDB" id="FungiDB:VP01_4075g4"/>
<evidence type="ECO:0000313" key="1">
    <source>
        <dbReference type="EMBL" id="KNZ51140.1"/>
    </source>
</evidence>
<name>A0A0L6UTE7_9BASI</name>
<dbReference type="AlphaFoldDB" id="A0A0L6UTE7"/>
<dbReference type="EMBL" id="LAVV01009141">
    <property type="protein sequence ID" value="KNZ51140.1"/>
    <property type="molecule type" value="Genomic_DNA"/>
</dbReference>
<dbReference type="Proteomes" id="UP000037035">
    <property type="component" value="Unassembled WGS sequence"/>
</dbReference>
<gene>
    <name evidence="1" type="ORF">VP01_4075g4</name>
</gene>
<protein>
    <submittedName>
        <fullName evidence="1">Uncharacterized protein</fullName>
    </submittedName>
</protein>